<dbReference type="PROSITE" id="PS01348">
    <property type="entry name" value="MRAY_2"/>
    <property type="match status" value="1"/>
</dbReference>
<keyword evidence="4 7" id="KW-0812">Transmembrane</keyword>
<gene>
    <name evidence="8" type="ORF">ASZ90_017583</name>
</gene>
<organism evidence="8">
    <name type="scientific">hydrocarbon metagenome</name>
    <dbReference type="NCBI Taxonomy" id="938273"/>
    <lineage>
        <taxon>unclassified sequences</taxon>
        <taxon>metagenomes</taxon>
        <taxon>ecological metagenomes</taxon>
    </lineage>
</organism>
<dbReference type="GO" id="GO:0016780">
    <property type="term" value="F:phosphotransferase activity, for other substituted phosphate groups"/>
    <property type="evidence" value="ECO:0007669"/>
    <property type="project" value="InterPro"/>
</dbReference>
<feature type="transmembrane region" description="Helical" evidence="7">
    <location>
        <begin position="236"/>
        <end position="257"/>
    </location>
</feature>
<accession>A0A0W8E8N1</accession>
<keyword evidence="3 8" id="KW-0808">Transferase</keyword>
<dbReference type="PANTHER" id="PTHR22926">
    <property type="entry name" value="PHOSPHO-N-ACETYLMURAMOYL-PENTAPEPTIDE-TRANSFERASE"/>
    <property type="match status" value="1"/>
</dbReference>
<evidence type="ECO:0000256" key="2">
    <source>
        <dbReference type="ARBA" id="ARBA00022475"/>
    </source>
</evidence>
<evidence type="ECO:0000256" key="6">
    <source>
        <dbReference type="ARBA" id="ARBA00023136"/>
    </source>
</evidence>
<feature type="transmembrane region" description="Helical" evidence="7">
    <location>
        <begin position="315"/>
        <end position="334"/>
    </location>
</feature>
<dbReference type="InterPro" id="IPR018480">
    <property type="entry name" value="PNAcMuramoyl-5peptid_Trfase_CS"/>
</dbReference>
<feature type="transmembrane region" description="Helical" evidence="7">
    <location>
        <begin position="214"/>
        <end position="230"/>
    </location>
</feature>
<feature type="transmembrane region" description="Helical" evidence="7">
    <location>
        <begin position="127"/>
        <end position="146"/>
    </location>
</feature>
<feature type="transmembrane region" description="Helical" evidence="7">
    <location>
        <begin position="183"/>
        <end position="202"/>
    </location>
</feature>
<sequence length="357" mass="38522">MLELPAFLIILSAFVAAFLSMPLVIKIAYKLGAVDKPDHRKVHQHTMPRLGGMAIYLSFLICMLYYIEVSGPFMGLIIGASIIFIVGMLDDIYQLSPWVKLLGQCIAAGVAIYFGVVVEFLTNPFDGLLNLGYFSIPLTFLWIVGVSNAINLIDGLDGLAGGVSAIAAVTMGIVALFQGQVPVAVTAFILAAGIVGFLPYNFYPAKTFMGDGGSNFLGFVLACIAILGTAKSAALISLFIPIVILGIPIFDTFFAILRRIHKQTPIFKPDKDHLHHRLMALGMSHRRSVFTIYLISGFFSTVAITLTFITDPKAMLALGLLLLIIVLGADKVGLLTGEREETKSAVLGKGKPRKVEL</sequence>
<dbReference type="Pfam" id="PF00953">
    <property type="entry name" value="Glycos_transf_4"/>
    <property type="match status" value="1"/>
</dbReference>
<dbReference type="AlphaFoldDB" id="A0A0W8E8N1"/>
<name>A0A0W8E8N1_9ZZZZ</name>
<protein>
    <submittedName>
        <fullName evidence="8">Undecaprenyl-phosphate n-acetylglucosaminyl 1-phosphate transferase</fullName>
    </submittedName>
</protein>
<comment type="subcellular location">
    <subcellularLocation>
        <location evidence="1">Cell membrane</location>
        <topology evidence="1">Multi-pass membrane protein</topology>
    </subcellularLocation>
</comment>
<evidence type="ECO:0000313" key="8">
    <source>
        <dbReference type="EMBL" id="KUG04974.1"/>
    </source>
</evidence>
<feature type="transmembrane region" description="Helical" evidence="7">
    <location>
        <begin position="101"/>
        <end position="121"/>
    </location>
</feature>
<evidence type="ECO:0000256" key="3">
    <source>
        <dbReference type="ARBA" id="ARBA00022679"/>
    </source>
</evidence>
<comment type="caution">
    <text evidence="8">The sequence shown here is derived from an EMBL/GenBank/DDBJ whole genome shotgun (WGS) entry which is preliminary data.</text>
</comment>
<evidence type="ECO:0000256" key="4">
    <source>
        <dbReference type="ARBA" id="ARBA00022692"/>
    </source>
</evidence>
<dbReference type="CDD" id="cd06853">
    <property type="entry name" value="GT_WecA_like"/>
    <property type="match status" value="1"/>
</dbReference>
<feature type="transmembrane region" description="Helical" evidence="7">
    <location>
        <begin position="158"/>
        <end position="177"/>
    </location>
</feature>
<keyword evidence="5 7" id="KW-1133">Transmembrane helix</keyword>
<feature type="transmembrane region" description="Helical" evidence="7">
    <location>
        <begin position="6"/>
        <end position="29"/>
    </location>
</feature>
<evidence type="ECO:0000256" key="7">
    <source>
        <dbReference type="SAM" id="Phobius"/>
    </source>
</evidence>
<dbReference type="EMBL" id="LNQE01001832">
    <property type="protein sequence ID" value="KUG04974.1"/>
    <property type="molecule type" value="Genomic_DNA"/>
</dbReference>
<dbReference type="GO" id="GO:0044038">
    <property type="term" value="P:cell wall macromolecule biosynthetic process"/>
    <property type="evidence" value="ECO:0007669"/>
    <property type="project" value="TreeGrafter"/>
</dbReference>
<feature type="transmembrane region" description="Helical" evidence="7">
    <location>
        <begin position="50"/>
        <end position="67"/>
    </location>
</feature>
<evidence type="ECO:0000256" key="1">
    <source>
        <dbReference type="ARBA" id="ARBA00004651"/>
    </source>
</evidence>
<dbReference type="PANTHER" id="PTHR22926:SF3">
    <property type="entry name" value="UNDECAPRENYL-PHOSPHATE ALPHA-N-ACETYLGLUCOSAMINYL 1-PHOSPHATE TRANSFERASE"/>
    <property type="match status" value="1"/>
</dbReference>
<evidence type="ECO:0000256" key="5">
    <source>
        <dbReference type="ARBA" id="ARBA00022989"/>
    </source>
</evidence>
<keyword evidence="2" id="KW-1003">Cell membrane</keyword>
<dbReference type="GO" id="GO:0005886">
    <property type="term" value="C:plasma membrane"/>
    <property type="evidence" value="ECO:0007669"/>
    <property type="project" value="UniProtKB-SubCell"/>
</dbReference>
<feature type="transmembrane region" description="Helical" evidence="7">
    <location>
        <begin position="289"/>
        <end position="309"/>
    </location>
</feature>
<feature type="transmembrane region" description="Helical" evidence="7">
    <location>
        <begin position="73"/>
        <end position="89"/>
    </location>
</feature>
<dbReference type="GO" id="GO:0009103">
    <property type="term" value="P:lipopolysaccharide biosynthetic process"/>
    <property type="evidence" value="ECO:0007669"/>
    <property type="project" value="TreeGrafter"/>
</dbReference>
<reference evidence="8" key="1">
    <citation type="journal article" date="2015" name="Proc. Natl. Acad. Sci. U.S.A.">
        <title>Networks of energetic and metabolic interactions define dynamics in microbial communities.</title>
        <authorList>
            <person name="Embree M."/>
            <person name="Liu J.K."/>
            <person name="Al-Bassam M.M."/>
            <person name="Zengler K."/>
        </authorList>
    </citation>
    <scope>NUCLEOTIDE SEQUENCE</scope>
</reference>
<keyword evidence="6 7" id="KW-0472">Membrane</keyword>
<dbReference type="InterPro" id="IPR000715">
    <property type="entry name" value="Glycosyl_transferase_4"/>
</dbReference>
<proteinExistence type="predicted"/>
<dbReference type="GO" id="GO:0071555">
    <property type="term" value="P:cell wall organization"/>
    <property type="evidence" value="ECO:0007669"/>
    <property type="project" value="TreeGrafter"/>
</dbReference>